<dbReference type="PRINTS" id="PR00506">
    <property type="entry name" value="D21N6MTFRASE"/>
</dbReference>
<dbReference type="GO" id="GO:0003677">
    <property type="term" value="F:DNA binding"/>
    <property type="evidence" value="ECO:0007669"/>
    <property type="project" value="InterPro"/>
</dbReference>
<dbReference type="Pfam" id="PF12564">
    <property type="entry name" value="TypeIII_RM_meth"/>
    <property type="match status" value="1"/>
</dbReference>
<dbReference type="REBASE" id="28328">
    <property type="entry name" value="M.BspBS02ORFAP"/>
</dbReference>
<geneLocation type="plasmid" evidence="8">
    <name>pBS-02</name>
</geneLocation>
<keyword evidence="8" id="KW-0614">Plasmid</keyword>
<evidence type="ECO:0000259" key="7">
    <source>
        <dbReference type="Pfam" id="PF12564"/>
    </source>
</evidence>
<evidence type="ECO:0000259" key="6">
    <source>
        <dbReference type="Pfam" id="PF01555"/>
    </source>
</evidence>
<dbReference type="EMBL" id="HQ128580">
    <property type="protein sequence ID" value="ADN44272.1"/>
    <property type="molecule type" value="Genomic_DNA"/>
</dbReference>
<dbReference type="AlphaFoldDB" id="E2JA17"/>
<feature type="domain" description="DNA methylase N-4/N-6" evidence="6">
    <location>
        <begin position="200"/>
        <end position="430"/>
    </location>
</feature>
<dbReference type="InterPro" id="IPR029063">
    <property type="entry name" value="SAM-dependent_MTases_sf"/>
</dbReference>
<dbReference type="Pfam" id="PF01555">
    <property type="entry name" value="N6_N4_Mtase"/>
    <property type="match status" value="1"/>
</dbReference>
<reference evidence="8" key="2">
    <citation type="journal article" date="2011" name="J. Antimicrob. Chemother.">
        <title>The new genetic environment of cfr on plasmid pBS-02 in a Bacillus strain.</title>
        <authorList>
            <person name="Zhang W.J."/>
            <person name="Wu C.M."/>
            <person name="Wang Y."/>
            <person name="Shen Z.Q."/>
            <person name="Dai L."/>
            <person name="Han J."/>
            <person name="Foley S.L."/>
            <person name="Shen J.Z."/>
            <person name="Zhang Q."/>
        </authorList>
    </citation>
    <scope>NUCLEOTIDE SEQUENCE</scope>
    <source>
        <strain evidence="8">BS-02</strain>
        <plasmid evidence="8">pBS-02</plasmid>
    </source>
</reference>
<dbReference type="PIRSF" id="PIRSF015855">
    <property type="entry name" value="TypeIII_Mtase_mKpnI"/>
    <property type="match status" value="1"/>
</dbReference>
<organism evidence="8">
    <name type="scientific">Bacillus sp. BS-02</name>
    <dbReference type="NCBI Taxonomy" id="887059"/>
    <lineage>
        <taxon>Bacteria</taxon>
        <taxon>Bacillati</taxon>
        <taxon>Bacillota</taxon>
        <taxon>Bacilli</taxon>
        <taxon>Bacillales</taxon>
        <taxon>Bacillaceae</taxon>
        <taxon>Bacillus</taxon>
    </lineage>
</organism>
<name>E2JA17_9BACI</name>
<dbReference type="InterPro" id="IPR002295">
    <property type="entry name" value="N4/N6-MTase_EcoPI_Mod-like"/>
</dbReference>
<dbReference type="Gene3D" id="3.40.50.150">
    <property type="entry name" value="Vaccinia Virus protein VP39"/>
    <property type="match status" value="1"/>
</dbReference>
<dbReference type="InterPro" id="IPR022221">
    <property type="entry name" value="TypeIII_RM_meth"/>
</dbReference>
<feature type="domain" description="Type III restriction/modification enzyme methylation subunit" evidence="7">
    <location>
        <begin position="44"/>
        <end position="98"/>
    </location>
</feature>
<sequence>MSDNKVETELLSQIKEVLLKFPKYWEKDVLLRNKVAEDLRNYNQELIEALLSNQLVKDTYSISLNSTNIFKIEEFISMLRYKNYWENSYTKYSNEIGLTSEGKYLNYNTDVVLDFPHKDSVLEGGMTKEDQGKKEIYYHNVLAKEEIDTLLSPKVLTNIKKYDKNGKHDIDDFTDQDNLIIKGNNLIALHSLKERYENKIKMIYIDPPYNTGNDSFKYNDKFNHSTWLAFVKNRLEIAYSLLSQDGSIYIQIDNNEVHYLKVLMDEIFGENNFQREIIWVLKGVSGYKSMINNFVRGHETILFYSKSSEFSFNKQYLPYSEAQLKRFTKKDKDGRTYKPITKTRRMYLDEAKGIPISDVWDDIASFQTVVNAQERVGFNTQKPEKLIQRIIDSSSNKGDIILDFFMGSSTTQAVAHKMGRQYIGIEQMDYINTVSVPRLQKVIEGEQGGISKDVDWKGGGSFVYAELASLNERYVKDIQQASNEAELEKVLSTMKESAYLNFKVDLERVSSKDEGYHARSLEEKKEVLIQVLDMNQLYLSYSEIEDEQYKIPEDVKAFNHSFYQKEGVQDE</sequence>
<dbReference type="InterPro" id="IPR002941">
    <property type="entry name" value="DNA_methylase_N4/N6"/>
</dbReference>
<evidence type="ECO:0000256" key="3">
    <source>
        <dbReference type="ARBA" id="ARBA00022679"/>
    </source>
</evidence>
<dbReference type="GO" id="GO:0032259">
    <property type="term" value="P:methylation"/>
    <property type="evidence" value="ECO:0007669"/>
    <property type="project" value="UniProtKB-KW"/>
</dbReference>
<evidence type="ECO:0000256" key="4">
    <source>
        <dbReference type="ARBA" id="ARBA00022691"/>
    </source>
</evidence>
<dbReference type="InterPro" id="IPR002052">
    <property type="entry name" value="DNA_methylase_N6_adenine_CS"/>
</dbReference>
<keyword evidence="2" id="KW-0489">Methyltransferase</keyword>
<comment type="similarity">
    <text evidence="1">Belongs to the N(4)/N(6)-methyltransferase family.</text>
</comment>
<evidence type="ECO:0000256" key="5">
    <source>
        <dbReference type="ARBA" id="ARBA00022747"/>
    </source>
</evidence>
<proteinExistence type="inferred from homology"/>
<dbReference type="RefSeq" id="WP_013356269.1">
    <property type="nucleotide sequence ID" value="NC_014557.1"/>
</dbReference>
<keyword evidence="4" id="KW-0949">S-adenosyl-L-methionine</keyword>
<keyword evidence="5" id="KW-0680">Restriction system</keyword>
<evidence type="ECO:0000256" key="1">
    <source>
        <dbReference type="ARBA" id="ARBA00006594"/>
    </source>
</evidence>
<keyword evidence="3" id="KW-0808">Transferase</keyword>
<dbReference type="GO" id="GO:0009307">
    <property type="term" value="P:DNA restriction-modification system"/>
    <property type="evidence" value="ECO:0007669"/>
    <property type="project" value="UniProtKB-KW"/>
</dbReference>
<accession>E2JA17</accession>
<dbReference type="PROSITE" id="PS00092">
    <property type="entry name" value="N6_MTASE"/>
    <property type="match status" value="1"/>
</dbReference>
<dbReference type="SUPFAM" id="SSF53335">
    <property type="entry name" value="S-adenosyl-L-methionine-dependent methyltransferases"/>
    <property type="match status" value="1"/>
</dbReference>
<evidence type="ECO:0000313" key="8">
    <source>
        <dbReference type="EMBL" id="ADN44272.1"/>
    </source>
</evidence>
<dbReference type="GO" id="GO:0008170">
    <property type="term" value="F:N-methyltransferase activity"/>
    <property type="evidence" value="ECO:0007669"/>
    <property type="project" value="InterPro"/>
</dbReference>
<reference evidence="8" key="1">
    <citation type="submission" date="2010-08" db="EMBL/GenBank/DDBJ databases">
        <authorList>
            <person name="Zhang W.-J."/>
            <person name="Wu C.-M."/>
            <person name="Wang Y."/>
            <person name="Shen Z.-Q."/>
            <person name="Dai L."/>
            <person name="Han J."/>
            <person name="Foley S.L."/>
            <person name="Zhang Q.-J."/>
            <person name="Shen J.-Z."/>
        </authorList>
    </citation>
    <scope>NUCLEOTIDE SEQUENCE</scope>
    <source>
        <strain evidence="8">BS-02</strain>
        <plasmid evidence="8">pBS-02</plasmid>
    </source>
</reference>
<evidence type="ECO:0000256" key="2">
    <source>
        <dbReference type="ARBA" id="ARBA00022603"/>
    </source>
</evidence>
<protein>
    <submittedName>
        <fullName evidence="8">Uncharacterized protein</fullName>
    </submittedName>
</protein>